<feature type="domain" description="Lon proteolytic" evidence="7">
    <location>
        <begin position="953"/>
        <end position="1145"/>
    </location>
</feature>
<dbReference type="SMART" id="SM00382">
    <property type="entry name" value="AAA"/>
    <property type="match status" value="1"/>
</dbReference>
<dbReference type="InterPro" id="IPR003959">
    <property type="entry name" value="ATPase_AAA_core"/>
</dbReference>
<dbReference type="GO" id="GO:0004176">
    <property type="term" value="F:ATP-dependent peptidase activity"/>
    <property type="evidence" value="ECO:0007669"/>
    <property type="project" value="InterPro"/>
</dbReference>
<evidence type="ECO:0000256" key="4">
    <source>
        <dbReference type="ARBA" id="ARBA00022825"/>
    </source>
</evidence>
<dbReference type="GO" id="GO:0005524">
    <property type="term" value="F:ATP binding"/>
    <property type="evidence" value="ECO:0007669"/>
    <property type="project" value="UniProtKB-KW"/>
</dbReference>
<keyword evidence="5" id="KW-0067">ATP-binding</keyword>
<dbReference type="PROSITE" id="PS51786">
    <property type="entry name" value="LON_PROTEOLYTIC"/>
    <property type="match status" value="1"/>
</dbReference>
<feature type="coiled-coil region" evidence="6">
    <location>
        <begin position="545"/>
        <end position="584"/>
    </location>
</feature>
<dbReference type="InterPro" id="IPR027065">
    <property type="entry name" value="Lon_Prtase"/>
</dbReference>
<dbReference type="EMBL" id="MK250088">
    <property type="protein sequence ID" value="QDY52129.1"/>
    <property type="molecule type" value="Genomic_DNA"/>
</dbReference>
<protein>
    <submittedName>
        <fullName evidence="8">Lon protease C-terminal proteolytic domain protein</fullName>
    </submittedName>
</protein>
<keyword evidence="4" id="KW-0720">Serine protease</keyword>
<dbReference type="Gene3D" id="3.30.230.10">
    <property type="match status" value="1"/>
</dbReference>
<proteinExistence type="predicted"/>
<dbReference type="InterPro" id="IPR027417">
    <property type="entry name" value="P-loop_NTPase"/>
</dbReference>
<evidence type="ECO:0000256" key="2">
    <source>
        <dbReference type="ARBA" id="ARBA00022741"/>
    </source>
</evidence>
<name>A0A5B8HVL7_9VIRU</name>
<dbReference type="Gene3D" id="3.40.50.300">
    <property type="entry name" value="P-loop containing nucleotide triphosphate hydrolases"/>
    <property type="match status" value="1"/>
</dbReference>
<dbReference type="Pfam" id="PF05362">
    <property type="entry name" value="Lon_C"/>
    <property type="match status" value="1"/>
</dbReference>
<keyword evidence="2" id="KW-0547">Nucleotide-binding</keyword>
<dbReference type="InterPro" id="IPR020568">
    <property type="entry name" value="Ribosomal_Su5_D2-typ_SF"/>
</dbReference>
<dbReference type="Pfam" id="PF00004">
    <property type="entry name" value="AAA"/>
    <property type="match status" value="1"/>
</dbReference>
<evidence type="ECO:0000256" key="3">
    <source>
        <dbReference type="ARBA" id="ARBA00022801"/>
    </source>
</evidence>
<dbReference type="Gene3D" id="1.10.8.60">
    <property type="match status" value="1"/>
</dbReference>
<dbReference type="InterPro" id="IPR054594">
    <property type="entry name" value="Lon_lid"/>
</dbReference>
<keyword evidence="6" id="KW-0175">Coiled coil</keyword>
<dbReference type="SUPFAM" id="SSF52540">
    <property type="entry name" value="P-loop containing nucleoside triphosphate hydrolases"/>
    <property type="match status" value="1"/>
</dbReference>
<keyword evidence="3" id="KW-0378">Hydrolase</keyword>
<dbReference type="Pfam" id="PF22667">
    <property type="entry name" value="Lon_lid"/>
    <property type="match status" value="1"/>
</dbReference>
<evidence type="ECO:0000313" key="8">
    <source>
        <dbReference type="EMBL" id="QDY52129.1"/>
    </source>
</evidence>
<gene>
    <name evidence="8" type="ORF">4_9</name>
</gene>
<dbReference type="InterPro" id="IPR008269">
    <property type="entry name" value="Lon_proteolytic"/>
</dbReference>
<evidence type="ECO:0000256" key="5">
    <source>
        <dbReference type="ARBA" id="ARBA00022840"/>
    </source>
</evidence>
<dbReference type="InterPro" id="IPR014721">
    <property type="entry name" value="Ribsml_uS5_D2-typ_fold_subgr"/>
</dbReference>
<dbReference type="GO" id="GO:0006508">
    <property type="term" value="P:proteolysis"/>
    <property type="evidence" value="ECO:0007669"/>
    <property type="project" value="UniProtKB-KW"/>
</dbReference>
<dbReference type="PROSITE" id="PS01046">
    <property type="entry name" value="LON_SER"/>
    <property type="match status" value="1"/>
</dbReference>
<evidence type="ECO:0000256" key="6">
    <source>
        <dbReference type="SAM" id="Coils"/>
    </source>
</evidence>
<dbReference type="GO" id="GO:0030163">
    <property type="term" value="P:protein catabolic process"/>
    <property type="evidence" value="ECO:0007669"/>
    <property type="project" value="InterPro"/>
</dbReference>
<dbReference type="GO" id="GO:0016887">
    <property type="term" value="F:ATP hydrolysis activity"/>
    <property type="evidence" value="ECO:0007669"/>
    <property type="project" value="InterPro"/>
</dbReference>
<keyword evidence="1 8" id="KW-0645">Protease</keyword>
<sequence length="1155" mass="134797">MINHKNYLEKDIKSLVKCQRIIRNRIKDIREINKTINICYNSIYSIMKRIHSNFVLGITSQYEYNFNNVKLYEELESFRIIPRPLTLRNLKIHSIDYIRTTIYNILFNLIDIMKRVGINSIFDSLSLITKQSLKKTLLHFNDKDKNLIYFFNNVFIPISIDIYDNTSINVNNNSIVPYNNKNITKKNYDIKNINNYKAPVCHKMYKNNKTFLEKIQGGRLYIKINFKNVIKFIVYEGYFLEDPLNISRIGGILQIKNNELIEKIEILTINKYFKNAFIQQISIRDFLTYDIDYLCDMCMKSYKELSELKKKTISSLVNDFLNSDLSEQRHVLTLFLLMKDDVDMQYIAYLMYDMISNESYLLKPQPLAEQVFNSLHWSVQKIFKVAIKKINKYTNDILNFSEKEISYEKRILLMKTKDYVKSRVMEKYKEYCKSGENATKCLQYIDGILKIPFGIFRKEKILSFLNNFKEDINIFIKSYINEYLKIYGDYQKDYILDLCLEFSNIADLDSKLLSKIKNIKKNNENLNSVDIDEFINRFNCYMYKNNDELLELDNLYKLCKKLKKNELKKLIKMINDDLEIKNQKEKKINENGKVKNLLVKINNFIIDPSNFDIAIKYINYLDKDRNKKKFKNNNLFMSNMNNKFFDLNTQWFDYKNNYKEYLNNVDTILNTSIYHQDEAKLQIKRIIAQWINGEMKGYCFGFEGPPGTGKTSLAKRGISKCLTDENGNSRPFAFIAIGGTSNGSTLEGHSYTYVGSTWGRIVDILMETQCMNPIIYIDELDKISKTENGKELIGILTHLTDSTQNDEFMDKYFSGVKIDLSKVLFIFSYNDYSLLDSILADRIHRVKFKKLDRFEKIHIALSYIIPELLETVGLKEGNLVFTKKIIEYIIINYTHEAGVRKLKEKLFELIREINLRYLINNIHISLPFTITIEFIEDVFKNKTKVTSKKITEKPMIGIVNGLYATNSGMGGITIIESFRTPTDSKLSLELTGQQGDVMKESMKVAKTVAWNLIPENIKKKIYEEMKEKGNFGIHLHCPEAATPKDGPSAGCAITLAIVSLLTNTKIKNDVALTGEIDLNGSIYEIGGLEHKIEGGKNAGVKLILYPEHNEKDIEKIKEKKYILDDTITIKSVKNIWEVLDLCLVKNDIKFNKYSI</sequence>
<dbReference type="PRINTS" id="PR00830">
    <property type="entry name" value="ENDOLAPTASE"/>
</dbReference>
<dbReference type="GO" id="GO:0004252">
    <property type="term" value="F:serine-type endopeptidase activity"/>
    <property type="evidence" value="ECO:0007669"/>
    <property type="project" value="InterPro"/>
</dbReference>
<evidence type="ECO:0000256" key="1">
    <source>
        <dbReference type="ARBA" id="ARBA00022670"/>
    </source>
</evidence>
<reference evidence="8" key="1">
    <citation type="submission" date="2018-11" db="EMBL/GenBank/DDBJ databases">
        <title>A distinct lineage of giant viruses engineers rhodopsin photosystems in predatory marine eukaryotes.</title>
        <authorList>
            <person name="Needham D.M."/>
            <person name="Yoshizawa S."/>
            <person name="Hosaka T."/>
            <person name="Poirier C."/>
            <person name="Choi C.-J."/>
            <person name="Hehenberger E."/>
            <person name="Irwin N.A.T."/>
            <person name="Wilken S."/>
            <person name="Yung C.-M."/>
            <person name="Bachy C."/>
            <person name="Kurihara R."/>
            <person name="Nakajima Y."/>
            <person name="Kojima K."/>
            <person name="Kimura-Someya T."/>
            <person name="Leonard G."/>
            <person name="Malmstrom R.R."/>
            <person name="Mende D."/>
            <person name="Olson D.K."/>
            <person name="Sudo Y."/>
            <person name="Sudek S."/>
            <person name="Richards T.A."/>
            <person name="DeLong E.F."/>
            <person name="Keeling P.J."/>
            <person name="Santoro A.E."/>
            <person name="Shirouzu M."/>
            <person name="Iwasaki W."/>
            <person name="Worden A.Z."/>
        </authorList>
    </citation>
    <scope>NUCLEOTIDE SEQUENCE</scope>
</reference>
<dbReference type="InterPro" id="IPR008268">
    <property type="entry name" value="Peptidase_S16_AS"/>
</dbReference>
<accession>A0A5B8HVL7</accession>
<organism evidence="8">
    <name type="scientific">Mimiviridae sp. ChoanoV1</name>
    <dbReference type="NCBI Taxonomy" id="2596887"/>
    <lineage>
        <taxon>Viruses</taxon>
        <taxon>Varidnaviria</taxon>
        <taxon>Bamfordvirae</taxon>
        <taxon>Nucleocytoviricota</taxon>
        <taxon>Megaviricetes</taxon>
        <taxon>Imitervirales</taxon>
        <taxon>Schizomimiviridae</taxon>
    </lineage>
</organism>
<dbReference type="SUPFAM" id="SSF54211">
    <property type="entry name" value="Ribosomal protein S5 domain 2-like"/>
    <property type="match status" value="1"/>
</dbReference>
<dbReference type="PANTHER" id="PTHR10046">
    <property type="entry name" value="ATP DEPENDENT LON PROTEASE FAMILY MEMBER"/>
    <property type="match status" value="1"/>
</dbReference>
<dbReference type="InterPro" id="IPR003593">
    <property type="entry name" value="AAA+_ATPase"/>
</dbReference>
<evidence type="ECO:0000259" key="7">
    <source>
        <dbReference type="PROSITE" id="PS51786"/>
    </source>
</evidence>